<feature type="coiled-coil region" evidence="1">
    <location>
        <begin position="12"/>
        <end position="96"/>
    </location>
</feature>
<reference evidence="2 4" key="1">
    <citation type="submission" date="2019-03" db="EMBL/GenBank/DDBJ databases">
        <title>Diverse conjugative elements silence natural transformation in Legionella species.</title>
        <authorList>
            <person name="Durieux I."/>
            <person name="Ginevra C."/>
            <person name="Attaiech L."/>
            <person name="Picq K."/>
            <person name="Juan P.A."/>
            <person name="Jarraud S."/>
            <person name="Charpentier X."/>
        </authorList>
    </citation>
    <scope>NUCLEOTIDE SEQUENCE [LARGE SCALE GENOMIC DNA]</scope>
    <source>
        <strain evidence="2 4">HL-0427-4011</strain>
    </source>
</reference>
<evidence type="ECO:0000313" key="2">
    <source>
        <dbReference type="EMBL" id="QBR83808.1"/>
    </source>
</evidence>
<accession>A0AAX1EFD4</accession>
<keyword evidence="1" id="KW-0175">Coiled coil</keyword>
<dbReference type="RefSeq" id="WP_135060137.1">
    <property type="nucleotide sequence ID" value="NZ_CP038254.1"/>
</dbReference>
<name>A0AAX1EFD4_9GAMM</name>
<dbReference type="EMBL" id="CP038254">
    <property type="protein sequence ID" value="QBR83808.1"/>
    <property type="molecule type" value="Genomic_DNA"/>
</dbReference>
<sequence length="101" mass="11607">MPKTFFSHRPTEEGYEVVRKKVEKELEAVRKQMKCTKEERMLYSQESNSGDSADRAGCFMALEQLRAREGELEKSEAKLEAELTELLKEGKEASQKNGFCI</sequence>
<evidence type="ECO:0000256" key="1">
    <source>
        <dbReference type="SAM" id="Coils"/>
    </source>
</evidence>
<evidence type="ECO:0000313" key="4">
    <source>
        <dbReference type="Proteomes" id="UP000295517"/>
    </source>
</evidence>
<gene>
    <name evidence="2" type="ORF">E3983_05265</name>
    <name evidence="3" type="ORF">E3983_05360</name>
</gene>
<protein>
    <submittedName>
        <fullName evidence="2">Uncharacterized protein</fullName>
    </submittedName>
</protein>
<organism evidence="2 4">
    <name type="scientific">Legionella israelensis</name>
    <dbReference type="NCBI Taxonomy" id="454"/>
    <lineage>
        <taxon>Bacteria</taxon>
        <taxon>Pseudomonadati</taxon>
        <taxon>Pseudomonadota</taxon>
        <taxon>Gammaproteobacteria</taxon>
        <taxon>Legionellales</taxon>
        <taxon>Legionellaceae</taxon>
        <taxon>Legionella</taxon>
    </lineage>
</organism>
<evidence type="ECO:0000313" key="3">
    <source>
        <dbReference type="EMBL" id="QBR83824.1"/>
    </source>
</evidence>
<dbReference type="EMBL" id="CP038254">
    <property type="protein sequence ID" value="QBR83824.1"/>
    <property type="molecule type" value="Genomic_DNA"/>
</dbReference>
<dbReference type="AlphaFoldDB" id="A0AAX1EFD4"/>
<dbReference type="Proteomes" id="UP000295517">
    <property type="component" value="Chromosome"/>
</dbReference>
<proteinExistence type="predicted"/>